<dbReference type="Proteomes" id="UP001597252">
    <property type="component" value="Unassembled WGS sequence"/>
</dbReference>
<dbReference type="InterPro" id="IPR001647">
    <property type="entry name" value="HTH_TetR"/>
</dbReference>
<reference evidence="5" key="1">
    <citation type="journal article" date="2019" name="Int. J. Syst. Evol. Microbiol.">
        <title>The Global Catalogue of Microorganisms (GCM) 10K type strain sequencing project: providing services to taxonomists for standard genome sequencing and annotation.</title>
        <authorList>
            <consortium name="The Broad Institute Genomics Platform"/>
            <consortium name="The Broad Institute Genome Sequencing Center for Infectious Disease"/>
            <person name="Wu L."/>
            <person name="Ma J."/>
        </authorList>
    </citation>
    <scope>NUCLEOTIDE SEQUENCE [LARGE SCALE GENOMIC DNA]</scope>
    <source>
        <strain evidence="5">CCM 8903</strain>
    </source>
</reference>
<dbReference type="SUPFAM" id="SSF46689">
    <property type="entry name" value="Homeodomain-like"/>
    <property type="match status" value="1"/>
</dbReference>
<evidence type="ECO:0000313" key="4">
    <source>
        <dbReference type="EMBL" id="MFD1485027.1"/>
    </source>
</evidence>
<feature type="domain" description="HTH tetR-type" evidence="3">
    <location>
        <begin position="7"/>
        <end position="67"/>
    </location>
</feature>
<organism evidence="4 5">
    <name type="scientific">Lacticaseibacillus baoqingensis</name>
    <dbReference type="NCBI Taxonomy" id="2486013"/>
    <lineage>
        <taxon>Bacteria</taxon>
        <taxon>Bacillati</taxon>
        <taxon>Bacillota</taxon>
        <taxon>Bacilli</taxon>
        <taxon>Lactobacillales</taxon>
        <taxon>Lactobacillaceae</taxon>
        <taxon>Lacticaseibacillus</taxon>
    </lineage>
</organism>
<evidence type="ECO:0000259" key="3">
    <source>
        <dbReference type="PROSITE" id="PS50977"/>
    </source>
</evidence>
<evidence type="ECO:0000313" key="5">
    <source>
        <dbReference type="Proteomes" id="UP001597252"/>
    </source>
</evidence>
<dbReference type="EMBL" id="JBHTON010000019">
    <property type="protein sequence ID" value="MFD1485027.1"/>
    <property type="molecule type" value="Genomic_DNA"/>
</dbReference>
<dbReference type="PROSITE" id="PS50977">
    <property type="entry name" value="HTH_TETR_2"/>
    <property type="match status" value="1"/>
</dbReference>
<protein>
    <submittedName>
        <fullName evidence="4">TetR/AcrR family transcriptional regulator</fullName>
    </submittedName>
</protein>
<proteinExistence type="predicted"/>
<feature type="DNA-binding region" description="H-T-H motif" evidence="2">
    <location>
        <begin position="30"/>
        <end position="49"/>
    </location>
</feature>
<name>A0ABW4E544_9LACO</name>
<dbReference type="Gene3D" id="1.10.357.10">
    <property type="entry name" value="Tetracycline Repressor, domain 2"/>
    <property type="match status" value="1"/>
</dbReference>
<sequence>MTDLRTRRTTAAIDRTMYHLIAEHELTTASVARICREAGITRSTFYQYYLDKADWLGRQVGYYLVAVTQCSLTDDLQPIVLQLQPEAKKVLALLTLHHPAGDLSQEWLTYFAQAFMTQTPKASPYQAGLYAAAAVQTITWQLQHGSDETAVTLFEAVVNTIKNH</sequence>
<accession>A0ABW4E544</accession>
<evidence type="ECO:0000256" key="1">
    <source>
        <dbReference type="ARBA" id="ARBA00023125"/>
    </source>
</evidence>
<keyword evidence="1 2" id="KW-0238">DNA-binding</keyword>
<dbReference type="InterPro" id="IPR009057">
    <property type="entry name" value="Homeodomain-like_sf"/>
</dbReference>
<keyword evidence="5" id="KW-1185">Reference proteome</keyword>
<comment type="caution">
    <text evidence="4">The sequence shown here is derived from an EMBL/GenBank/DDBJ whole genome shotgun (WGS) entry which is preliminary data.</text>
</comment>
<gene>
    <name evidence="4" type="ORF">ACFQ5J_07270</name>
</gene>
<evidence type="ECO:0000256" key="2">
    <source>
        <dbReference type="PROSITE-ProRule" id="PRU00335"/>
    </source>
</evidence>
<dbReference type="RefSeq" id="WP_125748492.1">
    <property type="nucleotide sequence ID" value="NZ_JBHTON010000019.1"/>
</dbReference>